<feature type="binding site" evidence="6">
    <location>
        <begin position="22"/>
        <end position="29"/>
    </location>
    <ligand>
        <name>ATP</name>
        <dbReference type="ChEBI" id="CHEBI:30616"/>
    </ligand>
</feature>
<evidence type="ECO:0000313" key="9">
    <source>
        <dbReference type="Proteomes" id="UP000193083"/>
    </source>
</evidence>
<feature type="domain" description="Guanylate kinase/L-type calcium channel beta subunit" evidence="7">
    <location>
        <begin position="14"/>
        <end position="193"/>
    </location>
</feature>
<evidence type="ECO:0000259" key="7">
    <source>
        <dbReference type="SMART" id="SM00072"/>
    </source>
</evidence>
<dbReference type="EMBL" id="FXBL01000004">
    <property type="protein sequence ID" value="SMH34075.1"/>
    <property type="molecule type" value="Genomic_DNA"/>
</dbReference>
<evidence type="ECO:0000313" key="8">
    <source>
        <dbReference type="EMBL" id="SMH34075.1"/>
    </source>
</evidence>
<dbReference type="SMART" id="SM00072">
    <property type="entry name" value="GuKc"/>
    <property type="match status" value="1"/>
</dbReference>
<comment type="pathway">
    <text evidence="2 6">Metabolic intermediate biosynthesis; 5-phospho-alpha-D-ribose 1-diphosphate biosynthesis; 5-phospho-alpha-D-ribose 1-diphosphate from D-ribose 5-phosphate (route II): step 3/3.</text>
</comment>
<comment type="function">
    <text evidence="6">Catalyzes the phosphorylation of ribose 1,5-bisphosphate to 5-phospho-D-ribosyl alpha-1-diphosphate (PRPP).</text>
</comment>
<dbReference type="AlphaFoldDB" id="A0A1X7NB88"/>
<dbReference type="GO" id="GO:0005524">
    <property type="term" value="F:ATP binding"/>
    <property type="evidence" value="ECO:0007669"/>
    <property type="project" value="UniProtKB-KW"/>
</dbReference>
<dbReference type="EC" id="2.7.4.23" evidence="6"/>
<evidence type="ECO:0000256" key="6">
    <source>
        <dbReference type="HAMAP-Rule" id="MF_00836"/>
    </source>
</evidence>
<dbReference type="InterPro" id="IPR012699">
    <property type="entry name" value="PhnN"/>
</dbReference>
<reference evidence="8 9" key="1">
    <citation type="submission" date="2017-04" db="EMBL/GenBank/DDBJ databases">
        <authorList>
            <person name="Afonso C.L."/>
            <person name="Miller P.J."/>
            <person name="Scott M.A."/>
            <person name="Spackman E."/>
            <person name="Goraichik I."/>
            <person name="Dimitrov K.M."/>
            <person name="Suarez D.L."/>
            <person name="Swayne D.E."/>
        </authorList>
    </citation>
    <scope>NUCLEOTIDE SEQUENCE [LARGE SCALE GENOMIC DNA]</scope>
    <source>
        <strain evidence="8 9">B5P</strain>
    </source>
</reference>
<keyword evidence="5 6" id="KW-0067">ATP-binding</keyword>
<protein>
    <recommendedName>
        <fullName evidence="6">Ribose 1,5-bisphosphate phosphokinase PhnN</fullName>
        <ecNumber evidence="6">2.7.4.23</ecNumber>
    </recommendedName>
    <alternativeName>
        <fullName evidence="6">Ribose 1,5-bisphosphokinase</fullName>
    </alternativeName>
</protein>
<keyword evidence="3 6" id="KW-0808">Transferase</keyword>
<evidence type="ECO:0000256" key="1">
    <source>
        <dbReference type="ARBA" id="ARBA00000373"/>
    </source>
</evidence>
<keyword evidence="8" id="KW-0418">Kinase</keyword>
<gene>
    <name evidence="6" type="primary">phnN</name>
    <name evidence="8" type="ORF">SAMN02982922_1466</name>
</gene>
<dbReference type="GO" id="GO:0033863">
    <property type="term" value="F:ribose 1,5-bisphosphate phosphokinase activity"/>
    <property type="evidence" value="ECO:0007669"/>
    <property type="project" value="UniProtKB-UniRule"/>
</dbReference>
<name>A0A1X7NB88_9HYPH</name>
<accession>A0A1X7NB88</accession>
<dbReference type="NCBIfam" id="TIGR02322">
    <property type="entry name" value="phosphon_PhnN"/>
    <property type="match status" value="1"/>
</dbReference>
<dbReference type="InterPro" id="IPR027417">
    <property type="entry name" value="P-loop_NTPase"/>
</dbReference>
<comment type="similarity">
    <text evidence="6">Belongs to the ribose 1,5-bisphosphokinase family.</text>
</comment>
<dbReference type="HAMAP" id="MF_00836">
    <property type="entry name" value="PhnN"/>
    <property type="match status" value="1"/>
</dbReference>
<dbReference type="UniPathway" id="UPA00087">
    <property type="reaction ID" value="UER00175"/>
</dbReference>
<evidence type="ECO:0000256" key="5">
    <source>
        <dbReference type="ARBA" id="ARBA00022840"/>
    </source>
</evidence>
<dbReference type="OrthoDB" id="341217at2"/>
<keyword evidence="9" id="KW-1185">Reference proteome</keyword>
<organism evidence="8 9">
    <name type="scientific">Mesorhizobium australicum</name>
    <dbReference type="NCBI Taxonomy" id="536018"/>
    <lineage>
        <taxon>Bacteria</taxon>
        <taxon>Pseudomonadati</taxon>
        <taxon>Pseudomonadota</taxon>
        <taxon>Alphaproteobacteria</taxon>
        <taxon>Hyphomicrobiales</taxon>
        <taxon>Phyllobacteriaceae</taxon>
        <taxon>Mesorhizobium</taxon>
    </lineage>
</organism>
<dbReference type="SUPFAM" id="SSF52540">
    <property type="entry name" value="P-loop containing nucleoside triphosphate hydrolases"/>
    <property type="match status" value="1"/>
</dbReference>
<comment type="catalytic activity">
    <reaction evidence="1 6">
        <text>alpha-D-ribose 1,5-bisphosphate + ATP = 5-phospho-alpha-D-ribose 1-diphosphate + ADP</text>
        <dbReference type="Rhea" id="RHEA:20109"/>
        <dbReference type="ChEBI" id="CHEBI:30616"/>
        <dbReference type="ChEBI" id="CHEBI:58017"/>
        <dbReference type="ChEBI" id="CHEBI:68688"/>
        <dbReference type="ChEBI" id="CHEBI:456216"/>
        <dbReference type="EC" id="2.7.4.23"/>
    </reaction>
</comment>
<dbReference type="Proteomes" id="UP000193083">
    <property type="component" value="Unassembled WGS sequence"/>
</dbReference>
<dbReference type="InterPro" id="IPR008145">
    <property type="entry name" value="GK/Ca_channel_bsu"/>
</dbReference>
<keyword evidence="4 6" id="KW-0547">Nucleotide-binding</keyword>
<dbReference type="GO" id="GO:0019634">
    <property type="term" value="P:organic phosphonate metabolic process"/>
    <property type="evidence" value="ECO:0007669"/>
    <property type="project" value="UniProtKB-UniRule"/>
</dbReference>
<evidence type="ECO:0000256" key="2">
    <source>
        <dbReference type="ARBA" id="ARBA00005069"/>
    </source>
</evidence>
<dbReference type="Gene3D" id="3.40.50.300">
    <property type="entry name" value="P-loop containing nucleotide triphosphate hydrolases"/>
    <property type="match status" value="1"/>
</dbReference>
<evidence type="ECO:0000256" key="3">
    <source>
        <dbReference type="ARBA" id="ARBA00022679"/>
    </source>
</evidence>
<proteinExistence type="inferred from homology"/>
<dbReference type="GO" id="GO:0006015">
    <property type="term" value="P:5-phosphoribose 1-diphosphate biosynthetic process"/>
    <property type="evidence" value="ECO:0007669"/>
    <property type="project" value="UniProtKB-UniRule"/>
</dbReference>
<evidence type="ECO:0000256" key="4">
    <source>
        <dbReference type="ARBA" id="ARBA00022741"/>
    </source>
</evidence>
<sequence length="197" mass="20776">MASRPGLWRGPIGPGAFIAVMGPSGSGKDTLIGEARRRVDPERTFFVRRIVTRPADGAAEDHDTMSREAFAAADAAGAFALCWAAHGLSYGLPVEVDDAIRQGRTAIANVSRAVLPLLRQRYRTVVAVHVFADPAILAERIAGRGRESGEAIAARVARDPGISLAGDDIVRIDNGGELAVAVDRMVSTIEATLAPQP</sequence>